<gene>
    <name evidence="1" type="ORF">DXC78_09435</name>
</gene>
<evidence type="ECO:0000313" key="1">
    <source>
        <dbReference type="EMBL" id="RGD74850.1"/>
    </source>
</evidence>
<proteinExistence type="predicted"/>
<evidence type="ECO:0000313" key="2">
    <source>
        <dbReference type="Proteomes" id="UP000260721"/>
    </source>
</evidence>
<reference evidence="1 2" key="1">
    <citation type="submission" date="2018-08" db="EMBL/GenBank/DDBJ databases">
        <title>A genome reference for cultivated species of the human gut microbiota.</title>
        <authorList>
            <person name="Zou Y."/>
            <person name="Xue W."/>
            <person name="Luo G."/>
        </authorList>
    </citation>
    <scope>NUCLEOTIDE SEQUENCE [LARGE SCALE GENOMIC DNA]</scope>
    <source>
        <strain evidence="1 2">TF08-11</strain>
    </source>
</reference>
<dbReference type="EMBL" id="QUSK01000021">
    <property type="protein sequence ID" value="RGD74850.1"/>
    <property type="molecule type" value="Genomic_DNA"/>
</dbReference>
<protein>
    <submittedName>
        <fullName evidence="1">Uncharacterized protein</fullName>
    </submittedName>
</protein>
<dbReference type="Proteomes" id="UP000260721">
    <property type="component" value="Unassembled WGS sequence"/>
</dbReference>
<dbReference type="InterPro" id="IPR036619">
    <property type="entry name" value="NinB_sf"/>
</dbReference>
<comment type="caution">
    <text evidence="1">The sequence shown here is derived from an EMBL/GenBank/DDBJ whole genome shotgun (WGS) entry which is preliminary data.</text>
</comment>
<name>A0A3E3DZY4_9FIRM</name>
<organism evidence="1 2">
    <name type="scientific">Faecalicoccus pleomorphus</name>
    <dbReference type="NCBI Taxonomy" id="1323"/>
    <lineage>
        <taxon>Bacteria</taxon>
        <taxon>Bacillati</taxon>
        <taxon>Bacillota</taxon>
        <taxon>Erysipelotrichia</taxon>
        <taxon>Erysipelotrichales</taxon>
        <taxon>Erysipelotrichaceae</taxon>
        <taxon>Faecalicoccus</taxon>
    </lineage>
</organism>
<sequence>MKVIGTLASNETDTQGSISFYFDPYTSGQRNLIKLQKLEEGEEYLLTIESKKAVRTHRQNSYLWALIGEMCRNPNSPRHDEWELYCWLLEQAKSKFIYVQVPEDAVERLRKSVRALEVLRYTKGPKGNLAVCRVFEGSSKMSKKEMIVLIDKTLEVAEELGIDTTLYKEVLQ</sequence>
<dbReference type="Gene3D" id="1.10.3790.10">
    <property type="entry name" value="NinB"/>
    <property type="match status" value="1"/>
</dbReference>
<dbReference type="RefSeq" id="WP_117446794.1">
    <property type="nucleotide sequence ID" value="NZ_JBFBOW010000001.1"/>
</dbReference>
<dbReference type="AlphaFoldDB" id="A0A3E3DZY4"/>
<accession>A0A3E3DZY4</accession>